<evidence type="ECO:0000256" key="3">
    <source>
        <dbReference type="ARBA" id="ARBA00022723"/>
    </source>
</evidence>
<dbReference type="CDD" id="cd09641">
    <property type="entry name" value="Cas3''_I"/>
    <property type="match status" value="1"/>
</dbReference>
<evidence type="ECO:0000256" key="2">
    <source>
        <dbReference type="ARBA" id="ARBA00009046"/>
    </source>
</evidence>
<dbReference type="GO" id="GO:0051607">
    <property type="term" value="P:defense response to virus"/>
    <property type="evidence" value="ECO:0007669"/>
    <property type="project" value="UniProtKB-KW"/>
</dbReference>
<dbReference type="InterPro" id="IPR038257">
    <property type="entry name" value="CRISPR-assoc_Cas3_HD_sf"/>
</dbReference>
<accession>A0A6C0UKM9</accession>
<protein>
    <submittedName>
        <fullName evidence="10">CRISPR-associated endonuclease Cas3</fullName>
    </submittedName>
</protein>
<dbReference type="InterPro" id="IPR054712">
    <property type="entry name" value="Cas3-like_dom"/>
</dbReference>
<dbReference type="Pfam" id="PF18019">
    <property type="entry name" value="Cas3_HD"/>
    <property type="match status" value="1"/>
</dbReference>
<organism evidence="10 11">
    <name type="scientific">Halogeometricum borinquense</name>
    <dbReference type="NCBI Taxonomy" id="60847"/>
    <lineage>
        <taxon>Archaea</taxon>
        <taxon>Methanobacteriati</taxon>
        <taxon>Methanobacteriota</taxon>
        <taxon>Stenosarchaea group</taxon>
        <taxon>Halobacteria</taxon>
        <taxon>Halobacteriales</taxon>
        <taxon>Haloferacaceae</taxon>
        <taxon>Halogeometricum</taxon>
    </lineage>
</organism>
<keyword evidence="5" id="KW-0378">Hydrolase</keyword>
<dbReference type="GO" id="GO:0004519">
    <property type="term" value="F:endonuclease activity"/>
    <property type="evidence" value="ECO:0007669"/>
    <property type="project" value="UniProtKB-KW"/>
</dbReference>
<dbReference type="Gene3D" id="1.10.3210.30">
    <property type="match status" value="1"/>
</dbReference>
<dbReference type="AlphaFoldDB" id="A0A6C0UKM9"/>
<dbReference type="EMBL" id="CP048739">
    <property type="protein sequence ID" value="QIB73528.1"/>
    <property type="molecule type" value="Genomic_DNA"/>
</dbReference>
<dbReference type="NCBIfam" id="TIGR01596">
    <property type="entry name" value="cas3_HD"/>
    <property type="match status" value="1"/>
</dbReference>
<dbReference type="GO" id="GO:0046872">
    <property type="term" value="F:metal ion binding"/>
    <property type="evidence" value="ECO:0007669"/>
    <property type="project" value="UniProtKB-KW"/>
</dbReference>
<evidence type="ECO:0000256" key="4">
    <source>
        <dbReference type="ARBA" id="ARBA00022741"/>
    </source>
</evidence>
<keyword evidence="4" id="KW-0547">Nucleotide-binding</keyword>
<dbReference type="Proteomes" id="UP000465846">
    <property type="component" value="Chromosome"/>
</dbReference>
<evidence type="ECO:0000256" key="7">
    <source>
        <dbReference type="ARBA" id="ARBA00022840"/>
    </source>
</evidence>
<evidence type="ECO:0000256" key="5">
    <source>
        <dbReference type="ARBA" id="ARBA00022801"/>
    </source>
</evidence>
<evidence type="ECO:0000259" key="9">
    <source>
        <dbReference type="PROSITE" id="PS51643"/>
    </source>
</evidence>
<evidence type="ECO:0000256" key="8">
    <source>
        <dbReference type="ARBA" id="ARBA00023118"/>
    </source>
</evidence>
<dbReference type="SUPFAM" id="SSF109604">
    <property type="entry name" value="HD-domain/PDEase-like"/>
    <property type="match status" value="1"/>
</dbReference>
<sequence length="937" mass="103327">MQLPLISHPADDDMNREYPLEQLTDNDALRLTAHNSVVGTRATRLVGFTDERTQWVRGGASLHDFGKATPQFQAHVRPDEEYTGPEKEKNHARLGALATWFVLGRLGAPDQDRLAATLAVARHHQALPDAARYTAEPLASALDESSAVLTAQIDAIDRQWPDAATELLQLSGDTDVTWDEFSNWAKSGVVVDELHELSARQELTGPKPNSAKLPEKLYDRTLHYWAAITLADKSHAMAIPESQVFDFATLDRETIESYIADLRDDPPSNALEAALNDERERARRQTIKGVHEWLNEGESSIATLTLPTGLGKTFTGLSAAFEARDIIARESADEQKRPIIYALPYTSIIEQTRSIFEDPELWGADPLQSALTVHHYLSETVVYHDDRQDTDVDATDTDERASLLGEAWRDGTILTTFVQLFESLTGPSNRQGLKHPALDSGLVILDEPQALPKDWWDGITRLLELLTEEYQTRLIAMTATQPTLLRDLNTTSLLASGLEHDTSDCRACTNGPAYSTELPPVSKETYFEEAERVQYTIDDTALSHQLSRETQYISHDKAATRVLEETLAGGSTLAICNTIESSSVLTEAITDVNGVHHLGVDIQSVLDTHNIDATTTERSVSEIVHEVLANVGIRQPVDDDDEWTVPANLSAVALTLNSRYRPFDRRIIIELADLLSGSDVPFVLLSTQAIEAGVDLSFKTVFRDIAPLDSIVQAAGRCNRSYEWGRNGGRVVVWTLADPAEETPDSPSKSPPAHWVYERGATDVGIPGHLQLIATVLGNLNSFEEVADVEVSHHAVDEYFETLRQKSITTETIRKQIDEAKAGQLAQQSLIGGYETADVLVATTETEVDKMNRLTELFNDGNPEAYTKLDTASSIRVSLPMSTLEELPGVARIDGKERTADGVQVFRYTGQGTLQYELDSGGLRGKADTVSGRFTTF</sequence>
<reference evidence="10 11" key="1">
    <citation type="submission" date="2020-02" db="EMBL/GenBank/DDBJ databases">
        <title>Whole genome sequence of Halogeometricum borinquense strain wsp4.</title>
        <authorList>
            <person name="Verma D.K."/>
            <person name="Gopal K."/>
            <person name="Prasad E.S."/>
        </authorList>
    </citation>
    <scope>NUCLEOTIDE SEQUENCE [LARGE SCALE GENOMIC DNA]</scope>
    <source>
        <strain evidence="11">wsp4</strain>
    </source>
</reference>
<evidence type="ECO:0000256" key="1">
    <source>
        <dbReference type="ARBA" id="ARBA00006847"/>
    </source>
</evidence>
<comment type="similarity">
    <text evidence="2">In the central section; belongs to the CRISPR-associated helicase Cas3 family.</text>
</comment>
<feature type="domain" description="HD Cas3-type" evidence="9">
    <location>
        <begin position="24"/>
        <end position="234"/>
    </location>
</feature>
<keyword evidence="8" id="KW-0051">Antiviral defense</keyword>
<keyword evidence="3" id="KW-0479">Metal-binding</keyword>
<evidence type="ECO:0000313" key="10">
    <source>
        <dbReference type="EMBL" id="QIB73528.1"/>
    </source>
</evidence>
<keyword evidence="10" id="KW-0255">Endonuclease</keyword>
<gene>
    <name evidence="10" type="ORF">G3I44_04060</name>
</gene>
<name>A0A6C0UKM9_9EURY</name>
<dbReference type="SUPFAM" id="SSF52540">
    <property type="entry name" value="P-loop containing nucleoside triphosphate hydrolases"/>
    <property type="match status" value="1"/>
</dbReference>
<keyword evidence="10" id="KW-0540">Nuclease</keyword>
<dbReference type="InterPro" id="IPR027417">
    <property type="entry name" value="P-loop_NTPase"/>
</dbReference>
<keyword evidence="7" id="KW-0067">ATP-binding</keyword>
<dbReference type="GO" id="GO:0004386">
    <property type="term" value="F:helicase activity"/>
    <property type="evidence" value="ECO:0007669"/>
    <property type="project" value="UniProtKB-KW"/>
</dbReference>
<dbReference type="Pfam" id="PF22590">
    <property type="entry name" value="Cas3-like_C_2"/>
    <property type="match status" value="1"/>
</dbReference>
<dbReference type="PROSITE" id="PS51643">
    <property type="entry name" value="HD_CAS3"/>
    <property type="match status" value="1"/>
</dbReference>
<evidence type="ECO:0000313" key="11">
    <source>
        <dbReference type="Proteomes" id="UP000465846"/>
    </source>
</evidence>
<comment type="similarity">
    <text evidence="1">In the N-terminal section; belongs to the CRISPR-associated nuclease Cas3-HD family.</text>
</comment>
<dbReference type="InterPro" id="IPR006483">
    <property type="entry name" value="CRISPR-assoc_Cas3_HD"/>
</dbReference>
<dbReference type="Gene3D" id="3.40.50.300">
    <property type="entry name" value="P-loop containing nucleotide triphosphate hydrolases"/>
    <property type="match status" value="2"/>
</dbReference>
<dbReference type="GO" id="GO:0016787">
    <property type="term" value="F:hydrolase activity"/>
    <property type="evidence" value="ECO:0007669"/>
    <property type="project" value="UniProtKB-KW"/>
</dbReference>
<keyword evidence="6" id="KW-0347">Helicase</keyword>
<evidence type="ECO:0000256" key="6">
    <source>
        <dbReference type="ARBA" id="ARBA00022806"/>
    </source>
</evidence>
<proteinExistence type="inferred from homology"/>
<dbReference type="GO" id="GO:0005524">
    <property type="term" value="F:ATP binding"/>
    <property type="evidence" value="ECO:0007669"/>
    <property type="project" value="UniProtKB-KW"/>
</dbReference>